<evidence type="ECO:0000313" key="3">
    <source>
        <dbReference type="Proteomes" id="UP000215902"/>
    </source>
</evidence>
<feature type="region of interest" description="Disordered" evidence="1">
    <location>
        <begin position="52"/>
        <end position="75"/>
    </location>
</feature>
<keyword evidence="3" id="KW-1185">Reference proteome</keyword>
<name>A0A267DKN9_9PLAT</name>
<dbReference type="STRING" id="282301.A0A267DKN9"/>
<dbReference type="EMBL" id="NIVC01003969">
    <property type="protein sequence ID" value="PAA49122.1"/>
    <property type="molecule type" value="Genomic_DNA"/>
</dbReference>
<dbReference type="OrthoDB" id="9939609at2759"/>
<reference evidence="2 3" key="1">
    <citation type="submission" date="2017-06" db="EMBL/GenBank/DDBJ databases">
        <title>A platform for efficient transgenesis in Macrostomum lignano, a flatworm model organism for stem cell research.</title>
        <authorList>
            <person name="Berezikov E."/>
        </authorList>
    </citation>
    <scope>NUCLEOTIDE SEQUENCE [LARGE SCALE GENOMIC DNA]</scope>
    <source>
        <strain evidence="2">DV1</strain>
        <tissue evidence="2">Whole organism</tissue>
    </source>
</reference>
<evidence type="ECO:0000256" key="1">
    <source>
        <dbReference type="SAM" id="MobiDB-lite"/>
    </source>
</evidence>
<feature type="non-terminal residue" evidence="2">
    <location>
        <position position="1"/>
    </location>
</feature>
<gene>
    <name evidence="2" type="ORF">BOX15_Mlig008169g4</name>
</gene>
<feature type="compositionally biased region" description="Polar residues" evidence="1">
    <location>
        <begin position="256"/>
        <end position="265"/>
    </location>
</feature>
<accession>A0A267DKN9</accession>
<dbReference type="Proteomes" id="UP000215902">
    <property type="component" value="Unassembled WGS sequence"/>
</dbReference>
<evidence type="ECO:0000313" key="2">
    <source>
        <dbReference type="EMBL" id="PAA49122.1"/>
    </source>
</evidence>
<protein>
    <submittedName>
        <fullName evidence="2">Uncharacterized protein</fullName>
    </submittedName>
</protein>
<organism evidence="2 3">
    <name type="scientific">Macrostomum lignano</name>
    <dbReference type="NCBI Taxonomy" id="282301"/>
    <lineage>
        <taxon>Eukaryota</taxon>
        <taxon>Metazoa</taxon>
        <taxon>Spiralia</taxon>
        <taxon>Lophotrochozoa</taxon>
        <taxon>Platyhelminthes</taxon>
        <taxon>Rhabditophora</taxon>
        <taxon>Macrostomorpha</taxon>
        <taxon>Macrostomida</taxon>
        <taxon>Macrostomidae</taxon>
        <taxon>Macrostomum</taxon>
    </lineage>
</organism>
<sequence length="265" mass="29451">SLCCQLAQMNRLHRLLLPSLLQRHHRRAYGILDTPEQKTVYPSFKRLLDAATSASQQSDKDQQSTEDSDSAEPSDRLLDAVQRYDSEFRKSVEETAALVATAMSPDLVTAAVLESAKSAGLVTESRAERSISLSSDPSKKFLFLSDCVRRLNRPIPNSLLSEIATVGDAVDYFLQPAELPKDPLKRLAMSDDLPPNVHVQIDPLRFTDNPEFFDGVDAYPGRDTLVTQPWARAKYRSKIAPPLRSPRWTGVGRNPGSLSDMVNKS</sequence>
<feature type="region of interest" description="Disordered" evidence="1">
    <location>
        <begin position="244"/>
        <end position="265"/>
    </location>
</feature>
<dbReference type="AlphaFoldDB" id="A0A267DKN9"/>
<proteinExistence type="predicted"/>
<comment type="caution">
    <text evidence="2">The sequence shown here is derived from an EMBL/GenBank/DDBJ whole genome shotgun (WGS) entry which is preliminary data.</text>
</comment>